<dbReference type="CDD" id="cd01949">
    <property type="entry name" value="GGDEF"/>
    <property type="match status" value="1"/>
</dbReference>
<reference evidence="7" key="1">
    <citation type="submission" date="2019-07" db="EMBL/GenBank/DDBJ databases">
        <title>Shewanella sp. YLB-08 draft genomic sequence.</title>
        <authorList>
            <person name="Yu L."/>
        </authorList>
    </citation>
    <scope>NUCLEOTIDE SEQUENCE [LARGE SCALE GENOMIC DNA]</scope>
    <source>
        <strain evidence="7">JCM 20706</strain>
    </source>
</reference>
<feature type="transmembrane region" description="Helical" evidence="4">
    <location>
        <begin position="84"/>
        <end position="105"/>
    </location>
</feature>
<dbReference type="GO" id="GO:0005886">
    <property type="term" value="C:plasma membrane"/>
    <property type="evidence" value="ECO:0007669"/>
    <property type="project" value="TreeGrafter"/>
</dbReference>
<evidence type="ECO:0000256" key="3">
    <source>
        <dbReference type="ARBA" id="ARBA00034247"/>
    </source>
</evidence>
<dbReference type="PROSITE" id="PS50887">
    <property type="entry name" value="GGDEF"/>
    <property type="match status" value="1"/>
</dbReference>
<accession>A0A553JTK3</accession>
<dbReference type="OrthoDB" id="9759607at2"/>
<comment type="catalytic activity">
    <reaction evidence="3">
        <text>2 GTP = 3',3'-c-di-GMP + 2 diphosphate</text>
        <dbReference type="Rhea" id="RHEA:24898"/>
        <dbReference type="ChEBI" id="CHEBI:33019"/>
        <dbReference type="ChEBI" id="CHEBI:37565"/>
        <dbReference type="ChEBI" id="CHEBI:58805"/>
        <dbReference type="EC" id="2.7.7.65"/>
    </reaction>
</comment>
<dbReference type="NCBIfam" id="TIGR00254">
    <property type="entry name" value="GGDEF"/>
    <property type="match status" value="1"/>
</dbReference>
<evidence type="ECO:0000313" key="6">
    <source>
        <dbReference type="EMBL" id="TRY15779.1"/>
    </source>
</evidence>
<feature type="transmembrane region" description="Helical" evidence="4">
    <location>
        <begin position="57"/>
        <end position="77"/>
    </location>
</feature>
<feature type="transmembrane region" description="Helical" evidence="4">
    <location>
        <begin position="137"/>
        <end position="157"/>
    </location>
</feature>
<dbReference type="EMBL" id="VKGK01000002">
    <property type="protein sequence ID" value="TRY15779.1"/>
    <property type="molecule type" value="Genomic_DNA"/>
</dbReference>
<dbReference type="PANTHER" id="PTHR45138:SF9">
    <property type="entry name" value="DIGUANYLATE CYCLASE DGCM-RELATED"/>
    <property type="match status" value="1"/>
</dbReference>
<dbReference type="InterPro" id="IPR000160">
    <property type="entry name" value="GGDEF_dom"/>
</dbReference>
<organism evidence="6 7">
    <name type="scientific">Shewanella hanedai</name>
    <name type="common">Alteromonas hanedai</name>
    <dbReference type="NCBI Taxonomy" id="25"/>
    <lineage>
        <taxon>Bacteria</taxon>
        <taxon>Pseudomonadati</taxon>
        <taxon>Pseudomonadota</taxon>
        <taxon>Gammaproteobacteria</taxon>
        <taxon>Alteromonadales</taxon>
        <taxon>Shewanellaceae</taxon>
        <taxon>Shewanella</taxon>
    </lineage>
</organism>
<comment type="caution">
    <text evidence="6">The sequence shown here is derived from an EMBL/GenBank/DDBJ whole genome shotgun (WGS) entry which is preliminary data.</text>
</comment>
<feature type="transmembrane region" description="Helical" evidence="4">
    <location>
        <begin position="169"/>
        <end position="189"/>
    </location>
</feature>
<dbReference type="SMART" id="SM00267">
    <property type="entry name" value="GGDEF"/>
    <property type="match status" value="1"/>
</dbReference>
<dbReference type="PANTHER" id="PTHR45138">
    <property type="entry name" value="REGULATORY COMPONENTS OF SENSORY TRANSDUCTION SYSTEM"/>
    <property type="match status" value="1"/>
</dbReference>
<dbReference type="EC" id="2.7.7.65" evidence="2"/>
<evidence type="ECO:0000259" key="5">
    <source>
        <dbReference type="PROSITE" id="PS50887"/>
    </source>
</evidence>
<sequence length="367" mass="41770">MPSLSSLFLKLLTLGCQHCSSKTLERKVIQVNLGVMVSAATILIFDVLFYLTGNWTVFYSGLIQTPFLLLLPLVWWLNHSGRFFLARWAIFIIVMSDTAVTLFLAQGTIFLIHYYFLLFAIIPAAFFEIAQWRSSALLFIANLSLYCFFQINGWPSLPEIYELQAQQLNLLRVIMVGSSVFTIILLLLISERYSELNEIYLERLANTDPLTSLNNRRHFIDNFQQILLKQLDQQQLALAIIDIDHFKRINDTGGHDAGDEALKHVSHLLKEHIGDSGLLARVGGEEFAMVYIDTESATPINRANTLLLKLENSPFYYADQKYKITASIGLCIFTGQHNLDHVIKEADDALYSAKSRGRNRQETRNIA</sequence>
<evidence type="ECO:0000256" key="2">
    <source>
        <dbReference type="ARBA" id="ARBA00012528"/>
    </source>
</evidence>
<keyword evidence="4" id="KW-0472">Membrane</keyword>
<keyword evidence="7" id="KW-1185">Reference proteome</keyword>
<dbReference type="InterPro" id="IPR029787">
    <property type="entry name" value="Nucleotide_cyclase"/>
</dbReference>
<dbReference type="Pfam" id="PF00990">
    <property type="entry name" value="GGDEF"/>
    <property type="match status" value="1"/>
</dbReference>
<evidence type="ECO:0000256" key="1">
    <source>
        <dbReference type="ARBA" id="ARBA00001946"/>
    </source>
</evidence>
<dbReference type="InterPro" id="IPR043128">
    <property type="entry name" value="Rev_trsase/Diguanyl_cyclase"/>
</dbReference>
<protein>
    <recommendedName>
        <fullName evidence="2">diguanylate cyclase</fullName>
        <ecNumber evidence="2">2.7.7.65</ecNumber>
    </recommendedName>
</protein>
<keyword evidence="4" id="KW-1133">Transmembrane helix</keyword>
<proteinExistence type="predicted"/>
<dbReference type="GO" id="GO:1902201">
    <property type="term" value="P:negative regulation of bacterial-type flagellum-dependent cell motility"/>
    <property type="evidence" value="ECO:0007669"/>
    <property type="project" value="TreeGrafter"/>
</dbReference>
<dbReference type="SUPFAM" id="SSF55073">
    <property type="entry name" value="Nucleotide cyclase"/>
    <property type="match status" value="1"/>
</dbReference>
<dbReference type="RefSeq" id="WP_143562876.1">
    <property type="nucleotide sequence ID" value="NZ_BMPL01000002.1"/>
</dbReference>
<dbReference type="AlphaFoldDB" id="A0A553JTK3"/>
<dbReference type="GO" id="GO:0052621">
    <property type="term" value="F:diguanylate cyclase activity"/>
    <property type="evidence" value="ECO:0007669"/>
    <property type="project" value="UniProtKB-EC"/>
</dbReference>
<feature type="transmembrane region" description="Helical" evidence="4">
    <location>
        <begin position="31"/>
        <end position="51"/>
    </location>
</feature>
<evidence type="ECO:0000313" key="7">
    <source>
        <dbReference type="Proteomes" id="UP000318126"/>
    </source>
</evidence>
<name>A0A553JTK3_SHEHA</name>
<comment type="cofactor">
    <cofactor evidence="1">
        <name>Mg(2+)</name>
        <dbReference type="ChEBI" id="CHEBI:18420"/>
    </cofactor>
</comment>
<dbReference type="InterPro" id="IPR050469">
    <property type="entry name" value="Diguanylate_Cyclase"/>
</dbReference>
<gene>
    <name evidence="6" type="ORF">FN961_01965</name>
</gene>
<feature type="domain" description="GGDEF" evidence="5">
    <location>
        <begin position="234"/>
        <end position="366"/>
    </location>
</feature>
<dbReference type="Gene3D" id="3.30.70.270">
    <property type="match status" value="1"/>
</dbReference>
<keyword evidence="4" id="KW-0812">Transmembrane</keyword>
<dbReference type="GO" id="GO:0043709">
    <property type="term" value="P:cell adhesion involved in single-species biofilm formation"/>
    <property type="evidence" value="ECO:0007669"/>
    <property type="project" value="TreeGrafter"/>
</dbReference>
<feature type="transmembrane region" description="Helical" evidence="4">
    <location>
        <begin position="111"/>
        <end position="130"/>
    </location>
</feature>
<dbReference type="Proteomes" id="UP000318126">
    <property type="component" value="Unassembled WGS sequence"/>
</dbReference>
<evidence type="ECO:0000256" key="4">
    <source>
        <dbReference type="SAM" id="Phobius"/>
    </source>
</evidence>
<dbReference type="FunFam" id="3.30.70.270:FF:000001">
    <property type="entry name" value="Diguanylate cyclase domain protein"/>
    <property type="match status" value="1"/>
</dbReference>